<dbReference type="Pfam" id="PF13335">
    <property type="entry name" value="Mg_chelatase_C"/>
    <property type="match status" value="1"/>
</dbReference>
<dbReference type="InterPro" id="IPR000523">
    <property type="entry name" value="Mg_chelatse_chII-like_cat_dom"/>
</dbReference>
<dbReference type="InterPro" id="IPR014721">
    <property type="entry name" value="Ribsml_uS5_D2-typ_fold_subgr"/>
</dbReference>
<dbReference type="SMART" id="SM00382">
    <property type="entry name" value="AAA"/>
    <property type="match status" value="1"/>
</dbReference>
<comment type="caution">
    <text evidence="5">The sequence shown here is derived from an EMBL/GenBank/DDBJ whole genome shotgun (WGS) entry which is preliminary data.</text>
</comment>
<evidence type="ECO:0000256" key="1">
    <source>
        <dbReference type="ARBA" id="ARBA00006354"/>
    </source>
</evidence>
<dbReference type="InterPro" id="IPR001208">
    <property type="entry name" value="MCM_dom"/>
</dbReference>
<evidence type="ECO:0000259" key="4">
    <source>
        <dbReference type="SMART" id="SM00382"/>
    </source>
</evidence>
<reference evidence="5" key="1">
    <citation type="submission" date="2020-10" db="EMBL/GenBank/DDBJ databases">
        <title>Ca. Dormibacterota MAGs.</title>
        <authorList>
            <person name="Montgomery K."/>
        </authorList>
    </citation>
    <scope>NUCLEOTIDE SEQUENCE [LARGE SCALE GENOMIC DNA]</scope>
    <source>
        <strain evidence="5">SC8812_S17_10</strain>
    </source>
</reference>
<feature type="domain" description="AAA+ ATPase" evidence="4">
    <location>
        <begin position="210"/>
        <end position="394"/>
    </location>
</feature>
<dbReference type="InterPro" id="IPR025158">
    <property type="entry name" value="Mg_chelat-rel_C"/>
</dbReference>
<dbReference type="EMBL" id="JAEKNR010000234">
    <property type="protein sequence ID" value="MBJ7601104.1"/>
    <property type="molecule type" value="Genomic_DNA"/>
</dbReference>
<dbReference type="AlphaFoldDB" id="A0A934K6U7"/>
<dbReference type="Pfam" id="PF13541">
    <property type="entry name" value="ChlI"/>
    <property type="match status" value="1"/>
</dbReference>
<proteinExistence type="inferred from homology"/>
<keyword evidence="2" id="KW-0547">Nucleotide-binding</keyword>
<dbReference type="Gene3D" id="3.40.50.300">
    <property type="entry name" value="P-loop containing nucleotide triphosphate hydrolases"/>
    <property type="match status" value="1"/>
</dbReference>
<keyword evidence="3" id="KW-0067">ATP-binding</keyword>
<comment type="similarity">
    <text evidence="1">Belongs to the Mg-chelatase subunits D/I family. ComM subfamily.</text>
</comment>
<accession>A0A934K6U7</accession>
<evidence type="ECO:0000313" key="6">
    <source>
        <dbReference type="Proteomes" id="UP000612893"/>
    </source>
</evidence>
<evidence type="ECO:0000256" key="2">
    <source>
        <dbReference type="ARBA" id="ARBA00022741"/>
    </source>
</evidence>
<dbReference type="SUPFAM" id="SSF52540">
    <property type="entry name" value="P-loop containing nucleoside triphosphate hydrolases"/>
    <property type="match status" value="1"/>
</dbReference>
<dbReference type="InterPro" id="IPR004482">
    <property type="entry name" value="Mg_chelat-rel"/>
</dbReference>
<dbReference type="GO" id="GO:0003677">
    <property type="term" value="F:DNA binding"/>
    <property type="evidence" value="ECO:0007669"/>
    <property type="project" value="InterPro"/>
</dbReference>
<dbReference type="PANTHER" id="PTHR32039:SF7">
    <property type="entry name" value="COMPETENCE PROTEIN COMM"/>
    <property type="match status" value="1"/>
</dbReference>
<evidence type="ECO:0000313" key="5">
    <source>
        <dbReference type="EMBL" id="MBJ7601104.1"/>
    </source>
</evidence>
<evidence type="ECO:0000256" key="3">
    <source>
        <dbReference type="ARBA" id="ARBA00022840"/>
    </source>
</evidence>
<dbReference type="RefSeq" id="WP_338205191.1">
    <property type="nucleotide sequence ID" value="NZ_JAEKNR010000234.1"/>
</dbReference>
<dbReference type="Proteomes" id="UP000612893">
    <property type="component" value="Unassembled WGS sequence"/>
</dbReference>
<name>A0A934K6U7_9BACT</name>
<dbReference type="CDD" id="cd00009">
    <property type="entry name" value="AAA"/>
    <property type="match status" value="1"/>
</dbReference>
<dbReference type="InterPro" id="IPR020568">
    <property type="entry name" value="Ribosomal_Su5_D2-typ_SF"/>
</dbReference>
<dbReference type="InterPro" id="IPR027417">
    <property type="entry name" value="P-loop_NTPase"/>
</dbReference>
<dbReference type="Gene3D" id="3.30.230.10">
    <property type="match status" value="1"/>
</dbReference>
<dbReference type="NCBIfam" id="TIGR00368">
    <property type="entry name" value="YifB family Mg chelatase-like AAA ATPase"/>
    <property type="match status" value="1"/>
</dbReference>
<sequence>MLATAVTGLVHGLEARLVEVQVDVSRSGVPGFFLVGLASGSVREARERVRSAIRNTGLTFPQRRLTVNLAPAELRKDGSGLDLAIAVGVSLAALGRQAPPGAAFLGELALDGAVRHVNGVLVVARGLRDHGVKELFVPPSDAAEAALARGLQVRPAPTLGSVISHLAGEALLDPFTGALPEPEQVPPELDLAEVHGQEGARRALEIAAAGGHHLLMWGPPGAGKTMLARCLPGLLPPLELEEALEVAQVRSVLGELPGAFPLEWRRPFQSPHHSISLAGLIGGGSGSGRPGEVSRATNGVLFLDELAEFQGATLQALRQPLEQGRVVITRSGGSVAFPARFQLVAATNPCPCGWAGDGGRPCRCSPAAVDGYQRGLSGPLLDRIDLQVHVPRVAPEALGRESLGESSEAVRVRALAARRHQLDRQGMLNAALREPQLRRWAPLGALARRALQRWAREAGLSARAFHRAWRVARTLADLEATDEAEERHILEALGYRLADQAA</sequence>
<organism evidence="5 6">
    <name type="scientific">Candidatus Nephthysia bennettiae</name>
    <dbReference type="NCBI Taxonomy" id="3127016"/>
    <lineage>
        <taxon>Bacteria</taxon>
        <taxon>Bacillati</taxon>
        <taxon>Candidatus Dormiibacterota</taxon>
        <taxon>Candidatus Dormibacteria</taxon>
        <taxon>Candidatus Dormibacterales</taxon>
        <taxon>Candidatus Dormibacteraceae</taxon>
        <taxon>Candidatus Nephthysia</taxon>
    </lineage>
</organism>
<keyword evidence="6" id="KW-1185">Reference proteome</keyword>
<dbReference type="GO" id="GO:0005524">
    <property type="term" value="F:ATP binding"/>
    <property type="evidence" value="ECO:0007669"/>
    <property type="project" value="UniProtKB-KW"/>
</dbReference>
<dbReference type="Pfam" id="PF01078">
    <property type="entry name" value="Mg_chelatase"/>
    <property type="match status" value="1"/>
</dbReference>
<protein>
    <submittedName>
        <fullName evidence="5">YifB family Mg chelatase-like AAA ATPase</fullName>
    </submittedName>
</protein>
<gene>
    <name evidence="5" type="ORF">JF922_23905</name>
</gene>
<dbReference type="InterPro" id="IPR003593">
    <property type="entry name" value="AAA+_ATPase"/>
</dbReference>
<dbReference type="PANTHER" id="PTHR32039">
    <property type="entry name" value="MAGNESIUM-CHELATASE SUBUNIT CHLI"/>
    <property type="match status" value="1"/>
</dbReference>
<dbReference type="InterPro" id="IPR045006">
    <property type="entry name" value="CHLI-like"/>
</dbReference>
<dbReference type="PRINTS" id="PR01657">
    <property type="entry name" value="MCMFAMILY"/>
</dbReference>
<dbReference type="SUPFAM" id="SSF54211">
    <property type="entry name" value="Ribosomal protein S5 domain 2-like"/>
    <property type="match status" value="1"/>
</dbReference>